<organism evidence="1 2">
    <name type="scientific">Phoxinus phoxinus</name>
    <name type="common">Eurasian minnow</name>
    <dbReference type="NCBI Taxonomy" id="58324"/>
    <lineage>
        <taxon>Eukaryota</taxon>
        <taxon>Metazoa</taxon>
        <taxon>Chordata</taxon>
        <taxon>Craniata</taxon>
        <taxon>Vertebrata</taxon>
        <taxon>Euteleostomi</taxon>
        <taxon>Actinopterygii</taxon>
        <taxon>Neopterygii</taxon>
        <taxon>Teleostei</taxon>
        <taxon>Ostariophysi</taxon>
        <taxon>Cypriniformes</taxon>
        <taxon>Leuciscidae</taxon>
        <taxon>Phoxininae</taxon>
        <taxon>Phoxinus</taxon>
    </lineage>
</organism>
<dbReference type="Proteomes" id="UP001364617">
    <property type="component" value="Unassembled WGS sequence"/>
</dbReference>
<gene>
    <name evidence="1" type="ORF">R3I93_018933</name>
</gene>
<name>A0AAN9CF36_9TELE</name>
<dbReference type="AlphaFoldDB" id="A0AAN9CF36"/>
<reference evidence="1 2" key="1">
    <citation type="submission" date="2024-02" db="EMBL/GenBank/DDBJ databases">
        <title>Chromosome-level genome assembly of the Eurasian Minnow (Phoxinus phoxinus).</title>
        <authorList>
            <person name="Oriowo T.O."/>
            <person name="Martin S."/>
            <person name="Stange M."/>
            <person name="Chrysostomakis Y."/>
            <person name="Brown T."/>
            <person name="Winkler S."/>
            <person name="Kukowka S."/>
            <person name="Myers E.W."/>
            <person name="Bohne A."/>
        </authorList>
    </citation>
    <scope>NUCLEOTIDE SEQUENCE [LARGE SCALE GENOMIC DNA]</scope>
    <source>
        <strain evidence="1">ZFMK-TIS-60720</strain>
        <tissue evidence="1">Whole Organism</tissue>
    </source>
</reference>
<keyword evidence="2" id="KW-1185">Reference proteome</keyword>
<proteinExistence type="predicted"/>
<sequence>MLTSITSDVIERSSRFRLHPLGSGREISHLSDHYKYQSLHPEITLKALEEYRNLREQGDGRSCIVRKVALPT</sequence>
<dbReference type="EMBL" id="JAYKXH010000020">
    <property type="protein sequence ID" value="KAK7132552.1"/>
    <property type="molecule type" value="Genomic_DNA"/>
</dbReference>
<comment type="caution">
    <text evidence="1">The sequence shown here is derived from an EMBL/GenBank/DDBJ whole genome shotgun (WGS) entry which is preliminary data.</text>
</comment>
<accession>A0AAN9CF36</accession>
<protein>
    <submittedName>
        <fullName evidence="1">Uncharacterized protein</fullName>
    </submittedName>
</protein>
<evidence type="ECO:0000313" key="1">
    <source>
        <dbReference type="EMBL" id="KAK7132552.1"/>
    </source>
</evidence>
<evidence type="ECO:0000313" key="2">
    <source>
        <dbReference type="Proteomes" id="UP001364617"/>
    </source>
</evidence>